<dbReference type="EMBL" id="CAEZTT010000087">
    <property type="protein sequence ID" value="CAB4579181.1"/>
    <property type="molecule type" value="Genomic_DNA"/>
</dbReference>
<keyword evidence="3" id="KW-1003">Cell membrane</keyword>
<dbReference type="CDD" id="cd06173">
    <property type="entry name" value="MFS_MefA_like"/>
    <property type="match status" value="1"/>
</dbReference>
<feature type="transmembrane region" description="Helical" evidence="7">
    <location>
        <begin position="158"/>
        <end position="185"/>
    </location>
</feature>
<keyword evidence="4 7" id="KW-0812">Transmembrane</keyword>
<feature type="transmembrane region" description="Helical" evidence="7">
    <location>
        <begin position="376"/>
        <end position="394"/>
    </location>
</feature>
<keyword evidence="6 7" id="KW-0472">Membrane</keyword>
<dbReference type="InterPro" id="IPR036259">
    <property type="entry name" value="MFS_trans_sf"/>
</dbReference>
<evidence type="ECO:0000256" key="3">
    <source>
        <dbReference type="ARBA" id="ARBA00022475"/>
    </source>
</evidence>
<accession>A0A6J6ERK6</accession>
<evidence type="ECO:0000256" key="2">
    <source>
        <dbReference type="ARBA" id="ARBA00022448"/>
    </source>
</evidence>
<dbReference type="AlphaFoldDB" id="A0A6J6ERK6"/>
<dbReference type="SUPFAM" id="SSF103473">
    <property type="entry name" value="MFS general substrate transporter"/>
    <property type="match status" value="1"/>
</dbReference>
<organism evidence="9">
    <name type="scientific">freshwater metagenome</name>
    <dbReference type="NCBI Taxonomy" id="449393"/>
    <lineage>
        <taxon>unclassified sequences</taxon>
        <taxon>metagenomes</taxon>
        <taxon>ecological metagenomes</taxon>
    </lineage>
</organism>
<feature type="transmembrane region" description="Helical" evidence="7">
    <location>
        <begin position="285"/>
        <end position="302"/>
    </location>
</feature>
<evidence type="ECO:0000259" key="8">
    <source>
        <dbReference type="PROSITE" id="PS50850"/>
    </source>
</evidence>
<dbReference type="PROSITE" id="PS50850">
    <property type="entry name" value="MFS"/>
    <property type="match status" value="1"/>
</dbReference>
<evidence type="ECO:0000256" key="6">
    <source>
        <dbReference type="ARBA" id="ARBA00023136"/>
    </source>
</evidence>
<gene>
    <name evidence="9" type="ORF">UFOPK1726_00781</name>
</gene>
<dbReference type="InterPro" id="IPR020846">
    <property type="entry name" value="MFS_dom"/>
</dbReference>
<feature type="transmembrane region" description="Helical" evidence="7">
    <location>
        <begin position="351"/>
        <end position="370"/>
    </location>
</feature>
<evidence type="ECO:0000256" key="5">
    <source>
        <dbReference type="ARBA" id="ARBA00022989"/>
    </source>
</evidence>
<evidence type="ECO:0000256" key="1">
    <source>
        <dbReference type="ARBA" id="ARBA00004651"/>
    </source>
</evidence>
<feature type="transmembrane region" description="Helical" evidence="7">
    <location>
        <begin position="308"/>
        <end position="330"/>
    </location>
</feature>
<dbReference type="InterPro" id="IPR010290">
    <property type="entry name" value="TM_effector"/>
</dbReference>
<sequence>MSSLGIGFNRLWAASLTGNLADGLLRTAAPLLAVSLTTDPVLISLLGAIVMLPWLFFAIPVGGIVDRVDRRKAIAISNAARFLVAAGVAVIVSLDAMTIELLFLGAFIIGICEVVADTAAQAMVPQILDKSQYESGNSRLQMSETVVSQFVGAPASGFLYAAAIFLPFAATALGFIVAAVLVLLIPRNYQRDLSQVSIKSDEKFLTSLSFGLKYLYQDKKLFRLVLTTTAIGFAYSASSAVVALFMIEDLGVAPMYFGVVLTVQGVGALLGAATTTYWTKRFGRSDVLAITILLTSVNVFVTGLSSNILVFAAITSITGYLISIWNILLMSTYQDLIPNELFGRIHGARRTLVWGMMPLGSILGGFIARIDLAAPFLVGGIAATVVALLNYRFITTLVKKP</sequence>
<dbReference type="GO" id="GO:0022857">
    <property type="term" value="F:transmembrane transporter activity"/>
    <property type="evidence" value="ECO:0007669"/>
    <property type="project" value="InterPro"/>
</dbReference>
<evidence type="ECO:0000256" key="4">
    <source>
        <dbReference type="ARBA" id="ARBA00022692"/>
    </source>
</evidence>
<dbReference type="GO" id="GO:0005886">
    <property type="term" value="C:plasma membrane"/>
    <property type="evidence" value="ECO:0007669"/>
    <property type="project" value="UniProtKB-SubCell"/>
</dbReference>
<comment type="subcellular location">
    <subcellularLocation>
        <location evidence="1">Cell membrane</location>
        <topology evidence="1">Multi-pass membrane protein</topology>
    </subcellularLocation>
</comment>
<feature type="transmembrane region" description="Helical" evidence="7">
    <location>
        <begin position="253"/>
        <end position="273"/>
    </location>
</feature>
<dbReference type="PANTHER" id="PTHR23513">
    <property type="entry name" value="INTEGRAL MEMBRANE EFFLUX PROTEIN-RELATED"/>
    <property type="match status" value="1"/>
</dbReference>
<feature type="transmembrane region" description="Helical" evidence="7">
    <location>
        <begin position="221"/>
        <end position="247"/>
    </location>
</feature>
<protein>
    <submittedName>
        <fullName evidence="9">Unannotated protein</fullName>
    </submittedName>
</protein>
<keyword evidence="5 7" id="KW-1133">Transmembrane helix</keyword>
<dbReference type="Gene3D" id="1.20.1250.20">
    <property type="entry name" value="MFS general substrate transporter like domains"/>
    <property type="match status" value="1"/>
</dbReference>
<keyword evidence="2" id="KW-0813">Transport</keyword>
<evidence type="ECO:0000256" key="7">
    <source>
        <dbReference type="SAM" id="Phobius"/>
    </source>
</evidence>
<reference evidence="9" key="1">
    <citation type="submission" date="2020-05" db="EMBL/GenBank/DDBJ databases">
        <authorList>
            <person name="Chiriac C."/>
            <person name="Salcher M."/>
            <person name="Ghai R."/>
            <person name="Kavagutti S V."/>
        </authorList>
    </citation>
    <scope>NUCLEOTIDE SEQUENCE</scope>
</reference>
<feature type="transmembrane region" description="Helical" evidence="7">
    <location>
        <begin position="82"/>
        <end position="109"/>
    </location>
</feature>
<feature type="transmembrane region" description="Helical" evidence="7">
    <location>
        <begin position="41"/>
        <end position="61"/>
    </location>
</feature>
<dbReference type="PANTHER" id="PTHR23513:SF6">
    <property type="entry name" value="MAJOR FACILITATOR SUPERFAMILY ASSOCIATED DOMAIN-CONTAINING PROTEIN"/>
    <property type="match status" value="1"/>
</dbReference>
<feature type="domain" description="Major facilitator superfamily (MFS) profile" evidence="8">
    <location>
        <begin position="220"/>
        <end position="401"/>
    </location>
</feature>
<proteinExistence type="predicted"/>
<name>A0A6J6ERK6_9ZZZZ</name>
<dbReference type="Pfam" id="PF05977">
    <property type="entry name" value="MFS_3"/>
    <property type="match status" value="1"/>
</dbReference>
<evidence type="ECO:0000313" key="9">
    <source>
        <dbReference type="EMBL" id="CAB4579181.1"/>
    </source>
</evidence>